<keyword evidence="9" id="KW-0472">Membrane</keyword>
<proteinExistence type="inferred from homology"/>
<dbReference type="InterPro" id="IPR036938">
    <property type="entry name" value="PAP2/HPO_sf"/>
</dbReference>
<dbReference type="Proteomes" id="UP000613840">
    <property type="component" value="Unassembled WGS sequence"/>
</dbReference>
<accession>A0A917W833</accession>
<dbReference type="GO" id="GO:0016301">
    <property type="term" value="F:kinase activity"/>
    <property type="evidence" value="ECO:0007669"/>
    <property type="project" value="UniProtKB-KW"/>
</dbReference>
<dbReference type="SMART" id="SM00014">
    <property type="entry name" value="acidPPc"/>
    <property type="match status" value="1"/>
</dbReference>
<evidence type="ECO:0000256" key="4">
    <source>
        <dbReference type="ARBA" id="ARBA00022741"/>
    </source>
</evidence>
<comment type="similarity">
    <text evidence="2">Belongs to the diacylglycerol/lipid kinase family.</text>
</comment>
<keyword evidence="4" id="KW-0547">Nucleotide-binding</keyword>
<evidence type="ECO:0000256" key="1">
    <source>
        <dbReference type="ARBA" id="ARBA00001946"/>
    </source>
</evidence>
<reference evidence="11" key="2">
    <citation type="submission" date="2020-09" db="EMBL/GenBank/DDBJ databases">
        <authorList>
            <person name="Sun Q."/>
            <person name="Zhou Y."/>
        </authorList>
    </citation>
    <scope>NUCLEOTIDE SEQUENCE</scope>
    <source>
        <strain evidence="11">CGMCC 4.7306</strain>
    </source>
</reference>
<dbReference type="SUPFAM" id="SSF48317">
    <property type="entry name" value="Acid phosphatase/Vanadium-dependent haloperoxidase"/>
    <property type="match status" value="1"/>
</dbReference>
<dbReference type="InterPro" id="IPR000326">
    <property type="entry name" value="PAP2/HPO"/>
</dbReference>
<dbReference type="GO" id="GO:0008654">
    <property type="term" value="P:phospholipid biosynthetic process"/>
    <property type="evidence" value="ECO:0007669"/>
    <property type="project" value="UniProtKB-KW"/>
</dbReference>
<dbReference type="InterPro" id="IPR001206">
    <property type="entry name" value="Diacylglycerol_kinase_cat_dom"/>
</dbReference>
<sequence>MMGCTMVRKLPSAASIGVTAVLVVATIVWTLLVVGSDVVAPLDRWALRAAVDPLSVVGQIATAFALVTEPVLVYLSLLVMAIWAFRNRMRHLAGALALMVVIGWGGGGLLRLLIGRPRPSGAPHLISTFGYAYPSAHMTAVTVGVIAIGTVLVITRRRRVTQVQWSFLGLLILVAVGVDRWLLAAHYLSDLIGGALLGSAVAAVCLVITGVSVLPPFVAQPVAARAARRRIAAEAREPSDSPRRCAVIYNPVRVSDWPGFRRSIAYELKTRGWEPAIWLETTADDPGRGATLRAIESNVDLVIAAGGDGTVRLVAAELADTGIPFSVIPAGTGNLLAKNLGIPLDQRAAMEVAFTGRTRPVDVVQVTIDDDRVDHFVVLAGIGIDAMIMQDTNPDLKRAVGSVAYFVAAARNANHPALHAKITVDDDESFRRRAHVLVLGNVGYLQANIPLIPDAKPDDGLLDLLIASPRGPMDWPRLIARVLTRHERGLNELERLTGSKIRIEVAEGEHFELDGDAAGELHSMTAEILPGALQIRVPK</sequence>
<dbReference type="Pfam" id="PF19279">
    <property type="entry name" value="YegS_C"/>
    <property type="match status" value="1"/>
</dbReference>
<dbReference type="PANTHER" id="PTHR12358">
    <property type="entry name" value="SPHINGOSINE KINASE"/>
    <property type="match status" value="1"/>
</dbReference>
<keyword evidence="9" id="KW-1133">Transmembrane helix</keyword>
<dbReference type="EMBL" id="BMMZ01000010">
    <property type="protein sequence ID" value="GGL75200.1"/>
    <property type="molecule type" value="Genomic_DNA"/>
</dbReference>
<feature type="domain" description="DAGKc" evidence="10">
    <location>
        <begin position="240"/>
        <end position="370"/>
    </location>
</feature>
<feature type="transmembrane region" description="Helical" evidence="9">
    <location>
        <begin position="167"/>
        <end position="188"/>
    </location>
</feature>
<keyword evidence="7" id="KW-0444">Lipid biosynthesis</keyword>
<evidence type="ECO:0000313" key="12">
    <source>
        <dbReference type="Proteomes" id="UP000613840"/>
    </source>
</evidence>
<keyword evidence="3" id="KW-0808">Transferase</keyword>
<evidence type="ECO:0000256" key="2">
    <source>
        <dbReference type="ARBA" id="ARBA00005983"/>
    </source>
</evidence>
<keyword evidence="8" id="KW-1208">Phospholipid metabolism</keyword>
<evidence type="ECO:0000256" key="6">
    <source>
        <dbReference type="ARBA" id="ARBA00022840"/>
    </source>
</evidence>
<dbReference type="Gene3D" id="2.60.200.40">
    <property type="match status" value="1"/>
</dbReference>
<keyword evidence="7" id="KW-0594">Phospholipid biosynthesis</keyword>
<feature type="transmembrane region" description="Helical" evidence="9">
    <location>
        <begin position="194"/>
        <end position="219"/>
    </location>
</feature>
<comment type="caution">
    <text evidence="11">The sequence shown here is derived from an EMBL/GenBank/DDBJ whole genome shotgun (WGS) entry which is preliminary data.</text>
</comment>
<reference evidence="11" key="1">
    <citation type="journal article" date="2014" name="Int. J. Syst. Evol. Microbiol.">
        <title>Complete genome sequence of Corynebacterium casei LMG S-19264T (=DSM 44701T), isolated from a smear-ripened cheese.</title>
        <authorList>
            <consortium name="US DOE Joint Genome Institute (JGI-PGF)"/>
            <person name="Walter F."/>
            <person name="Albersmeier A."/>
            <person name="Kalinowski J."/>
            <person name="Ruckert C."/>
        </authorList>
    </citation>
    <scope>NUCLEOTIDE SEQUENCE</scope>
    <source>
        <strain evidence="11">CGMCC 4.7306</strain>
    </source>
</reference>
<dbReference type="PANTHER" id="PTHR12358:SF54">
    <property type="entry name" value="SPHINGOSINE KINASE RELATED PROTEIN"/>
    <property type="match status" value="1"/>
</dbReference>
<evidence type="ECO:0000256" key="7">
    <source>
        <dbReference type="ARBA" id="ARBA00023209"/>
    </source>
</evidence>
<dbReference type="AlphaFoldDB" id="A0A917W833"/>
<keyword evidence="12" id="KW-1185">Reference proteome</keyword>
<evidence type="ECO:0000256" key="5">
    <source>
        <dbReference type="ARBA" id="ARBA00022777"/>
    </source>
</evidence>
<dbReference type="Pfam" id="PF01569">
    <property type="entry name" value="PAP2"/>
    <property type="match status" value="1"/>
</dbReference>
<evidence type="ECO:0000313" key="11">
    <source>
        <dbReference type="EMBL" id="GGL75200.1"/>
    </source>
</evidence>
<protein>
    <recommendedName>
        <fullName evidence="10">DAGKc domain-containing protein</fullName>
    </recommendedName>
</protein>
<dbReference type="PROSITE" id="PS50146">
    <property type="entry name" value="DAGK"/>
    <property type="match status" value="1"/>
</dbReference>
<dbReference type="GO" id="GO:0005524">
    <property type="term" value="F:ATP binding"/>
    <property type="evidence" value="ECO:0007669"/>
    <property type="project" value="UniProtKB-KW"/>
</dbReference>
<dbReference type="Pfam" id="PF00781">
    <property type="entry name" value="DAGK_cat"/>
    <property type="match status" value="1"/>
</dbReference>
<keyword evidence="9" id="KW-0812">Transmembrane</keyword>
<dbReference type="InterPro" id="IPR045540">
    <property type="entry name" value="YegS/DAGK_C"/>
</dbReference>
<dbReference type="SMART" id="SM00046">
    <property type="entry name" value="DAGKc"/>
    <property type="match status" value="1"/>
</dbReference>
<dbReference type="InterPro" id="IPR050187">
    <property type="entry name" value="Lipid_Phosphate_FormReg"/>
</dbReference>
<evidence type="ECO:0000256" key="3">
    <source>
        <dbReference type="ARBA" id="ARBA00022679"/>
    </source>
</evidence>
<evidence type="ECO:0000256" key="8">
    <source>
        <dbReference type="ARBA" id="ARBA00023264"/>
    </source>
</evidence>
<comment type="cofactor">
    <cofactor evidence="1">
        <name>Mg(2+)</name>
        <dbReference type="ChEBI" id="CHEBI:18420"/>
    </cofactor>
</comment>
<dbReference type="SUPFAM" id="SSF111331">
    <property type="entry name" value="NAD kinase/diacylglycerol kinase-like"/>
    <property type="match status" value="1"/>
</dbReference>
<name>A0A917W833_9ACTN</name>
<feature type="transmembrane region" description="Helical" evidence="9">
    <location>
        <begin position="92"/>
        <end position="114"/>
    </location>
</feature>
<evidence type="ECO:0000256" key="9">
    <source>
        <dbReference type="SAM" id="Phobius"/>
    </source>
</evidence>
<dbReference type="Gene3D" id="3.40.50.10330">
    <property type="entry name" value="Probable inorganic polyphosphate/atp-NAD kinase, domain 1"/>
    <property type="match status" value="1"/>
</dbReference>
<dbReference type="InterPro" id="IPR016064">
    <property type="entry name" value="NAD/diacylglycerol_kinase_sf"/>
</dbReference>
<gene>
    <name evidence="11" type="ORF">GCM10011575_36700</name>
</gene>
<keyword evidence="7" id="KW-0443">Lipid metabolism</keyword>
<dbReference type="InterPro" id="IPR017438">
    <property type="entry name" value="ATP-NAD_kinase_N"/>
</dbReference>
<evidence type="ECO:0000259" key="10">
    <source>
        <dbReference type="PROSITE" id="PS50146"/>
    </source>
</evidence>
<feature type="transmembrane region" description="Helical" evidence="9">
    <location>
        <begin position="56"/>
        <end position="85"/>
    </location>
</feature>
<feature type="transmembrane region" description="Helical" evidence="9">
    <location>
        <begin position="12"/>
        <end position="36"/>
    </location>
</feature>
<organism evidence="11 12">
    <name type="scientific">Microlunatus endophyticus</name>
    <dbReference type="NCBI Taxonomy" id="1716077"/>
    <lineage>
        <taxon>Bacteria</taxon>
        <taxon>Bacillati</taxon>
        <taxon>Actinomycetota</taxon>
        <taxon>Actinomycetes</taxon>
        <taxon>Propionibacteriales</taxon>
        <taxon>Propionibacteriaceae</taxon>
        <taxon>Microlunatus</taxon>
    </lineage>
</organism>
<feature type="transmembrane region" description="Helical" evidence="9">
    <location>
        <begin position="134"/>
        <end position="155"/>
    </location>
</feature>
<keyword evidence="5" id="KW-0418">Kinase</keyword>
<dbReference type="Gene3D" id="1.20.144.10">
    <property type="entry name" value="Phosphatidic acid phosphatase type 2/haloperoxidase"/>
    <property type="match status" value="1"/>
</dbReference>
<dbReference type="RefSeq" id="WP_188896829.1">
    <property type="nucleotide sequence ID" value="NZ_BMMZ01000010.1"/>
</dbReference>
<keyword evidence="6" id="KW-0067">ATP-binding</keyword>